<reference evidence="1" key="2">
    <citation type="journal article" date="2019" name="Genome Biol. Evol.">
        <title>Day and night: Metabolic profiles and evolutionary relationships of six axenic non-marine cyanobacteria.</title>
        <authorList>
            <person name="Will S.E."/>
            <person name="Henke P."/>
            <person name="Boedeker C."/>
            <person name="Huang S."/>
            <person name="Brinkmann H."/>
            <person name="Rohde M."/>
            <person name="Jarek M."/>
            <person name="Friedl T."/>
            <person name="Seufert S."/>
            <person name="Schumacher M."/>
            <person name="Overmann J."/>
            <person name="Neumann-Schaal M."/>
            <person name="Petersen J."/>
        </authorList>
    </citation>
    <scope>NUCLEOTIDE SEQUENCE [LARGE SCALE GENOMIC DNA]</scope>
    <source>
        <strain evidence="1">PCC 7102</strain>
    </source>
</reference>
<reference evidence="1" key="1">
    <citation type="submission" date="2018-12" db="EMBL/GenBank/DDBJ databases">
        <authorList>
            <person name="Will S."/>
            <person name="Neumann-Schaal M."/>
            <person name="Henke P."/>
        </authorList>
    </citation>
    <scope>NUCLEOTIDE SEQUENCE</scope>
    <source>
        <strain evidence="1">PCC 7102</strain>
    </source>
</reference>
<sequence length="61" mass="7178">MTKVYIVPFNPPIYLPIYIYEEVEEIVRMLTLIVLYNAKLLLFNEDYKKCYALSTTSDLAP</sequence>
<protein>
    <submittedName>
        <fullName evidence="1">Uncharacterized protein</fullName>
    </submittedName>
</protein>
<comment type="caution">
    <text evidence="1">The sequence shown here is derived from an EMBL/GenBank/DDBJ whole genome shotgun (WGS) entry which is preliminary data.</text>
</comment>
<evidence type="ECO:0000313" key="1">
    <source>
        <dbReference type="EMBL" id="RUT03088.1"/>
    </source>
</evidence>
<dbReference type="AlphaFoldDB" id="A0A3S1CI11"/>
<accession>A0A3S1CI11</accession>
<gene>
    <name evidence="1" type="ORF">DSM106972_053960</name>
</gene>
<dbReference type="Proteomes" id="UP000271624">
    <property type="component" value="Unassembled WGS sequence"/>
</dbReference>
<evidence type="ECO:0000313" key="2">
    <source>
        <dbReference type="Proteomes" id="UP000271624"/>
    </source>
</evidence>
<keyword evidence="2" id="KW-1185">Reference proteome</keyword>
<dbReference type="EMBL" id="RSCL01000014">
    <property type="protein sequence ID" value="RUT03088.1"/>
    <property type="molecule type" value="Genomic_DNA"/>
</dbReference>
<name>A0A3S1CI11_9CYAN</name>
<organism evidence="1 2">
    <name type="scientific">Dulcicalothrix desertica PCC 7102</name>
    <dbReference type="NCBI Taxonomy" id="232991"/>
    <lineage>
        <taxon>Bacteria</taxon>
        <taxon>Bacillati</taxon>
        <taxon>Cyanobacteriota</taxon>
        <taxon>Cyanophyceae</taxon>
        <taxon>Nostocales</taxon>
        <taxon>Calotrichaceae</taxon>
        <taxon>Dulcicalothrix</taxon>
    </lineage>
</organism>
<proteinExistence type="predicted"/>